<sequence>MFLYSDPKCCPPHRPGIYAAASGLPTSVQAGREIWYKATARNSRFHIYVFPQRLNVLVLVDWGDKVPMPRPSHRGREVPGCRQRLIHPLLYYGLR</sequence>
<dbReference type="EMBL" id="FNVK01000001">
    <property type="protein sequence ID" value="SEF42979.1"/>
    <property type="molecule type" value="Genomic_DNA"/>
</dbReference>
<evidence type="ECO:0000313" key="1">
    <source>
        <dbReference type="EMBL" id="SEF42979.1"/>
    </source>
</evidence>
<reference evidence="1 2" key="1">
    <citation type="submission" date="2016-10" db="EMBL/GenBank/DDBJ databases">
        <authorList>
            <person name="de Groot N.N."/>
        </authorList>
    </citation>
    <scope>NUCLEOTIDE SEQUENCE [LARGE SCALE GENOMIC DNA]</scope>
    <source>
        <strain evidence="1 2">Nl13</strain>
    </source>
</reference>
<dbReference type="AlphaFoldDB" id="A0A1H5RXB1"/>
<name>A0A1H5RXB1_NITMU</name>
<organism evidence="1 2">
    <name type="scientific">Nitrosospira multiformis (strain ATCC 25196 / NCIMB 11849 / C 71)</name>
    <dbReference type="NCBI Taxonomy" id="323848"/>
    <lineage>
        <taxon>Bacteria</taxon>
        <taxon>Pseudomonadati</taxon>
        <taxon>Pseudomonadota</taxon>
        <taxon>Betaproteobacteria</taxon>
        <taxon>Nitrosomonadales</taxon>
        <taxon>Nitrosomonadaceae</taxon>
        <taxon>Nitrosospira</taxon>
    </lineage>
</organism>
<accession>A0A1H5RXB1</accession>
<protein>
    <submittedName>
        <fullName evidence="1">Uncharacterized protein</fullName>
    </submittedName>
</protein>
<proteinExistence type="predicted"/>
<dbReference type="Proteomes" id="UP000236751">
    <property type="component" value="Unassembled WGS sequence"/>
</dbReference>
<gene>
    <name evidence="1" type="ORF">SAMN05216403_101263</name>
</gene>
<dbReference type="RefSeq" id="WP_041352348.1">
    <property type="nucleotide sequence ID" value="NC_007614.1"/>
</dbReference>
<evidence type="ECO:0000313" key="2">
    <source>
        <dbReference type="Proteomes" id="UP000236751"/>
    </source>
</evidence>